<evidence type="ECO:0000256" key="3">
    <source>
        <dbReference type="ARBA" id="ARBA00022692"/>
    </source>
</evidence>
<dbReference type="Proteomes" id="UP001497623">
    <property type="component" value="Unassembled WGS sequence"/>
</dbReference>
<dbReference type="PANTHER" id="PTHR31885">
    <property type="entry name" value="GH04784P"/>
    <property type="match status" value="1"/>
</dbReference>
<feature type="transmembrane region" description="Helical" evidence="9">
    <location>
        <begin position="203"/>
        <end position="224"/>
    </location>
</feature>
<keyword evidence="3 9" id="KW-0812">Transmembrane</keyword>
<feature type="transmembrane region" description="Helical" evidence="9">
    <location>
        <begin position="118"/>
        <end position="135"/>
    </location>
</feature>
<dbReference type="InterPro" id="IPR012506">
    <property type="entry name" value="TMEM86B-like"/>
</dbReference>
<evidence type="ECO:0000256" key="8">
    <source>
        <dbReference type="ARBA" id="ARBA00049560"/>
    </source>
</evidence>
<dbReference type="GO" id="GO:0016020">
    <property type="term" value="C:membrane"/>
    <property type="evidence" value="ECO:0007669"/>
    <property type="project" value="UniProtKB-SubCell"/>
</dbReference>
<evidence type="ECO:0000256" key="4">
    <source>
        <dbReference type="ARBA" id="ARBA00022989"/>
    </source>
</evidence>
<keyword evidence="11" id="KW-1185">Reference proteome</keyword>
<dbReference type="EMBL" id="CAXKWB010163450">
    <property type="protein sequence ID" value="CAL4250123.1"/>
    <property type="molecule type" value="Genomic_DNA"/>
</dbReference>
<protein>
    <recommendedName>
        <fullName evidence="6">lysoplasmalogenase</fullName>
        <ecNumber evidence="6">3.3.2.2</ecNumber>
    </recommendedName>
</protein>
<dbReference type="EC" id="3.3.2.2" evidence="6"/>
<dbReference type="AlphaFoldDB" id="A0AAV2SZ19"/>
<gene>
    <name evidence="10" type="ORF">MNOR_LOCUS41659</name>
</gene>
<comment type="catalytic activity">
    <reaction evidence="8">
        <text>a 1-O-(1Z-alkenyl)-sn-glycero-3-phosphocholine + H2O = a 2,3-saturated aldehyde + sn-glycerol 3-phosphocholine</text>
        <dbReference type="Rhea" id="RHEA:22544"/>
        <dbReference type="ChEBI" id="CHEBI:15377"/>
        <dbReference type="ChEBI" id="CHEBI:16870"/>
        <dbReference type="ChEBI" id="CHEBI:73359"/>
        <dbReference type="ChEBI" id="CHEBI:77287"/>
        <dbReference type="EC" id="3.3.2.2"/>
    </reaction>
</comment>
<reference evidence="10 11" key="1">
    <citation type="submission" date="2024-05" db="EMBL/GenBank/DDBJ databases">
        <authorList>
            <person name="Wallberg A."/>
        </authorList>
    </citation>
    <scope>NUCLEOTIDE SEQUENCE [LARGE SCALE GENOMIC DNA]</scope>
</reference>
<proteinExistence type="inferred from homology"/>
<organism evidence="10 11">
    <name type="scientific">Meganyctiphanes norvegica</name>
    <name type="common">Northern krill</name>
    <name type="synonym">Thysanopoda norvegica</name>
    <dbReference type="NCBI Taxonomy" id="48144"/>
    <lineage>
        <taxon>Eukaryota</taxon>
        <taxon>Metazoa</taxon>
        <taxon>Ecdysozoa</taxon>
        <taxon>Arthropoda</taxon>
        <taxon>Crustacea</taxon>
        <taxon>Multicrustacea</taxon>
        <taxon>Malacostraca</taxon>
        <taxon>Eumalacostraca</taxon>
        <taxon>Eucarida</taxon>
        <taxon>Euphausiacea</taxon>
        <taxon>Euphausiidae</taxon>
        <taxon>Meganyctiphanes</taxon>
    </lineage>
</organism>
<evidence type="ECO:0000256" key="1">
    <source>
        <dbReference type="ARBA" id="ARBA00004141"/>
    </source>
</evidence>
<evidence type="ECO:0000313" key="10">
    <source>
        <dbReference type="EMBL" id="CAL4250123.1"/>
    </source>
</evidence>
<dbReference type="GO" id="GO:0047408">
    <property type="term" value="F:alkenylglycerophosphocholine hydrolase activity"/>
    <property type="evidence" value="ECO:0007669"/>
    <property type="project" value="UniProtKB-EC"/>
</dbReference>
<evidence type="ECO:0000256" key="9">
    <source>
        <dbReference type="SAM" id="Phobius"/>
    </source>
</evidence>
<name>A0AAV2SZ19_MEGNR</name>
<sequence>MSTLTSLMKFLNKNKNLIYGPIKVKKSEFKVYQLQKKHFLIQLVLLNMPHITFFKYHIYQLKLPNSHKYHHISQILPGFTFHTNATNIKMSPNFINAKKYLNQAKQYLNTGFNLNNSYIHNFVNIFPITGVVLLVPGSSGVMQAAVPIYIFVLMTMVWRAVARVQLFEELWTWTKLCSCIGGILFAFSDTIIGFNAFYTKVPYAQVLIMTSYYAAQLGISLSVVDSKASYLDSVRERRTKALKETDDQICEKPKSEVSSEISEEYDIHRRFNAISMSSTQ</sequence>
<feature type="transmembrane region" description="Helical" evidence="9">
    <location>
        <begin position="173"/>
        <end position="197"/>
    </location>
</feature>
<comment type="catalytic activity">
    <reaction evidence="7">
        <text>a 1-O-(1Z-alkenyl)-sn-glycero-3-phosphoethanolamine + H2O = a 2,3-saturated aldehyde + sn-glycero-3-phosphoethanolamine</text>
        <dbReference type="Rhea" id="RHEA:16905"/>
        <dbReference type="ChEBI" id="CHEBI:15377"/>
        <dbReference type="ChEBI" id="CHEBI:73359"/>
        <dbReference type="ChEBI" id="CHEBI:77288"/>
        <dbReference type="ChEBI" id="CHEBI:143890"/>
        <dbReference type="EC" id="3.3.2.2"/>
    </reaction>
</comment>
<keyword evidence="4 9" id="KW-1133">Transmembrane helix</keyword>
<comment type="similarity">
    <text evidence="2">Belongs to the TMEM86 family.</text>
</comment>
<accession>A0AAV2SZ19</accession>
<evidence type="ECO:0000256" key="2">
    <source>
        <dbReference type="ARBA" id="ARBA00007375"/>
    </source>
</evidence>
<keyword evidence="5 9" id="KW-0472">Membrane</keyword>
<feature type="transmembrane region" description="Helical" evidence="9">
    <location>
        <begin position="141"/>
        <end position="161"/>
    </location>
</feature>
<evidence type="ECO:0000256" key="6">
    <source>
        <dbReference type="ARBA" id="ARBA00035673"/>
    </source>
</evidence>
<comment type="subcellular location">
    <subcellularLocation>
        <location evidence="1">Membrane</location>
        <topology evidence="1">Multi-pass membrane protein</topology>
    </subcellularLocation>
</comment>
<dbReference type="Pfam" id="PF07947">
    <property type="entry name" value="YhhN"/>
    <property type="match status" value="1"/>
</dbReference>
<comment type="caution">
    <text evidence="10">The sequence shown here is derived from an EMBL/GenBank/DDBJ whole genome shotgun (WGS) entry which is preliminary data.</text>
</comment>
<dbReference type="PANTHER" id="PTHR31885:SF6">
    <property type="entry name" value="GH04784P"/>
    <property type="match status" value="1"/>
</dbReference>
<evidence type="ECO:0000256" key="5">
    <source>
        <dbReference type="ARBA" id="ARBA00023136"/>
    </source>
</evidence>
<feature type="non-terminal residue" evidence="10">
    <location>
        <position position="280"/>
    </location>
</feature>
<evidence type="ECO:0000256" key="7">
    <source>
        <dbReference type="ARBA" id="ARBA00049458"/>
    </source>
</evidence>
<evidence type="ECO:0000313" key="11">
    <source>
        <dbReference type="Proteomes" id="UP001497623"/>
    </source>
</evidence>